<reference evidence="1" key="2">
    <citation type="submission" date="2025-09" db="UniProtKB">
        <authorList>
            <consortium name="EnsemblPlants"/>
        </authorList>
    </citation>
    <scope>IDENTIFICATION</scope>
</reference>
<name>A0ACD6AMI9_AVESA</name>
<dbReference type="EnsemblPlants" id="AVESA.00010b.r2.7DG1391720.1">
    <property type="protein sequence ID" value="AVESA.00010b.r2.7DG1391720.1.CDS"/>
    <property type="gene ID" value="AVESA.00010b.r2.7DG1391720"/>
</dbReference>
<reference evidence="1" key="1">
    <citation type="submission" date="2021-05" db="EMBL/GenBank/DDBJ databases">
        <authorList>
            <person name="Scholz U."/>
            <person name="Mascher M."/>
            <person name="Fiebig A."/>
        </authorList>
    </citation>
    <scope>NUCLEOTIDE SEQUENCE [LARGE SCALE GENOMIC DNA]</scope>
</reference>
<dbReference type="Proteomes" id="UP001732700">
    <property type="component" value="Chromosome 7D"/>
</dbReference>
<proteinExistence type="predicted"/>
<accession>A0ACD6AMI9</accession>
<keyword evidence="2" id="KW-1185">Reference proteome</keyword>
<evidence type="ECO:0000313" key="1">
    <source>
        <dbReference type="EnsemblPlants" id="AVESA.00010b.r2.7DG1391720.1.CDS"/>
    </source>
</evidence>
<sequence>MKAGRNLVSGGAVVAWLLVLVLVLVVLQTDFLQQITRFRVISITQVPNESVHKVSSSGLVSEGTSKQELREVAKSKAPDGMPNTTDSVADVPPCPAPSDEMDSHVIDGIKDLKHEDEILAMGGQIDGFLQNSDVAAPRSKLTCNFSSRHMDICAMEGDIRMHGKSTTVYVVAASNDSYWTENGTVTIRPFPRKHEVSTMAKVREVTIRSSAPVVTTPPRCTVTHNVPAVVFSTGPDSGNFFHGMSDMVIPLYITTREYDGCVQLVVTDYNHKWISRYQDVLAALSIYPVIDFDTDDVVRCFPSVHVGIEYHNTLGIKPALSRNGYTGMDFLGFLRSVYSLKRPWVTPVNLRSGQRPRLVMILRQHSRALTNEAEAITAATEVGFEVVAAGTEVVKDIAQFAQVVNTCDVIVGVHGAGLTNMVFLPHNGTVVQIIPWGKMKWPCWETFGSPAPNMGLRYVEYEATAEETTLKDVYPRDHAVFADPLSLHKSFDDMYKYFLNGQNVTLDIDRFTGVIKQIYQSITIT</sequence>
<evidence type="ECO:0000313" key="2">
    <source>
        <dbReference type="Proteomes" id="UP001732700"/>
    </source>
</evidence>
<protein>
    <submittedName>
        <fullName evidence="1">Uncharacterized protein</fullName>
    </submittedName>
</protein>
<organism evidence="1 2">
    <name type="scientific">Avena sativa</name>
    <name type="common">Oat</name>
    <dbReference type="NCBI Taxonomy" id="4498"/>
    <lineage>
        <taxon>Eukaryota</taxon>
        <taxon>Viridiplantae</taxon>
        <taxon>Streptophyta</taxon>
        <taxon>Embryophyta</taxon>
        <taxon>Tracheophyta</taxon>
        <taxon>Spermatophyta</taxon>
        <taxon>Magnoliopsida</taxon>
        <taxon>Liliopsida</taxon>
        <taxon>Poales</taxon>
        <taxon>Poaceae</taxon>
        <taxon>BOP clade</taxon>
        <taxon>Pooideae</taxon>
        <taxon>Poodae</taxon>
        <taxon>Poeae</taxon>
        <taxon>Poeae Chloroplast Group 1 (Aveneae type)</taxon>
        <taxon>Aveninae</taxon>
        <taxon>Avena</taxon>
    </lineage>
</organism>